<organism evidence="3 4">
    <name type="scientific">Hafnia phage Enc34</name>
    <dbReference type="NCBI Taxonomy" id="1150990"/>
    <lineage>
        <taxon>Viruses</taxon>
        <taxon>Duplodnaviria</taxon>
        <taxon>Heunggongvirae</taxon>
        <taxon>Uroviricota</taxon>
        <taxon>Caudoviricetes</taxon>
        <taxon>Casjensviridae</taxon>
        <taxon>Enchivirus</taxon>
        <taxon>Enchivirus Enc34</taxon>
    </lineage>
</organism>
<keyword evidence="1" id="KW-0378">Hydrolase</keyword>
<proteinExistence type="predicted"/>
<reference evidence="3 4" key="1">
    <citation type="journal article" date="2012" name="J. Virol.">
        <title>Complete Genome Sequence of the Enterobacter cancerogenus Bacteriophage Enc34.</title>
        <authorList>
            <person name="Kazaks A."/>
            <person name="Dislers A."/>
            <person name="Lipowsky G."/>
            <person name="Nikolajeva V."/>
            <person name="Tars K."/>
        </authorList>
    </citation>
    <scope>NUCLEOTIDE SEQUENCE [LARGE SCALE GENOMIC DNA]</scope>
</reference>
<evidence type="ECO:0000313" key="3">
    <source>
        <dbReference type="EMBL" id="AFB84023.1"/>
    </source>
</evidence>
<accession>H6WYG5</accession>
<dbReference type="GO" id="GO:0004386">
    <property type="term" value="F:helicase activity"/>
    <property type="evidence" value="ECO:0007669"/>
    <property type="project" value="UniProtKB-KW"/>
</dbReference>
<dbReference type="Gene3D" id="3.40.50.10810">
    <property type="entry name" value="Tandem AAA-ATPase domain"/>
    <property type="match status" value="1"/>
</dbReference>
<evidence type="ECO:0000256" key="1">
    <source>
        <dbReference type="ARBA" id="ARBA00022801"/>
    </source>
</evidence>
<feature type="domain" description="Helicase ATP-binding" evidence="2">
    <location>
        <begin position="9"/>
        <end position="174"/>
    </location>
</feature>
<dbReference type="SMART" id="SM00487">
    <property type="entry name" value="DEXDc"/>
    <property type="match status" value="1"/>
</dbReference>
<sequence length="492" mass="56815">MHSYQNEGVQFIKDHPFCALFVDLGLGKSVMSATAALDLIVEDEIKKVLIIGPSRVIQAGWPNEFSEWGHLCFYHMQVIAGTAKERLRALQTDCHFYTVSRDNIGWLVEHYKTKWPFDMVIIDESSNFKSHTSQRFKLLRRVRKYMTRLVELTATPAAEGYMGIFAQTYLLDGGDRFGQAITKYQENYFIQNRYNFKFKLRDGAEKEITRKISDICLVMKAVDYLDMGEPHFIRVPVPMDRETSDLYAVMEEESVMQVLPPDFDEYLDDPIVIEAEQAASLQAKLMQIASGFVYDTKIVGLTADDKVIKQKDCYRLHELKLDALDELMNNELADKNVLIAYHFQSTLERFQSRFPKAVLMDKEGKCIKKWNDGKIKMLAAHPQSAGYGLNLQRGGHVIVYLDHPWSLEQFLQFNGRIHRQGQKEPVRIYQLCATLTTPNGSQAETVDDTVIKALRDKEDVQDAFFELLERLRGKYAKKRKTKKSVIWDDEED</sequence>
<dbReference type="SUPFAM" id="SSF52540">
    <property type="entry name" value="P-loop containing nucleoside triphosphate hydrolases"/>
    <property type="match status" value="1"/>
</dbReference>
<evidence type="ECO:0000313" key="4">
    <source>
        <dbReference type="Proteomes" id="UP000008024"/>
    </source>
</evidence>
<keyword evidence="3" id="KW-0347">Helicase</keyword>
<name>H6WYG5_9CAUD</name>
<dbReference type="KEGG" id="vg:14014004"/>
<dbReference type="RefSeq" id="YP_007007008.1">
    <property type="nucleotide sequence ID" value="NC_019524.2"/>
</dbReference>
<dbReference type="GO" id="GO:0005524">
    <property type="term" value="F:ATP binding"/>
    <property type="evidence" value="ECO:0007669"/>
    <property type="project" value="InterPro"/>
</dbReference>
<dbReference type="InterPro" id="IPR049730">
    <property type="entry name" value="SNF2/RAD54-like_C"/>
</dbReference>
<dbReference type="GO" id="GO:0003677">
    <property type="term" value="F:DNA binding"/>
    <property type="evidence" value="ECO:0007669"/>
    <property type="project" value="InterPro"/>
</dbReference>
<dbReference type="InterPro" id="IPR001650">
    <property type="entry name" value="Helicase_C-like"/>
</dbReference>
<dbReference type="GeneID" id="14014004"/>
<dbReference type="Pfam" id="PF04851">
    <property type="entry name" value="ResIII"/>
    <property type="match status" value="1"/>
</dbReference>
<dbReference type="InterPro" id="IPR006935">
    <property type="entry name" value="Helicase/UvrB_N"/>
</dbReference>
<dbReference type="InterPro" id="IPR038718">
    <property type="entry name" value="SNF2-like_sf"/>
</dbReference>
<keyword evidence="4" id="KW-1185">Reference proteome</keyword>
<keyword evidence="3" id="KW-0547">Nucleotide-binding</keyword>
<dbReference type="Pfam" id="PF00271">
    <property type="entry name" value="Helicase_C"/>
    <property type="match status" value="1"/>
</dbReference>
<dbReference type="EMBL" id="JQ340774">
    <property type="protein sequence ID" value="AFB84023.1"/>
    <property type="molecule type" value="Genomic_DNA"/>
</dbReference>
<dbReference type="PROSITE" id="PS51192">
    <property type="entry name" value="HELICASE_ATP_BIND_1"/>
    <property type="match status" value="1"/>
</dbReference>
<dbReference type="InterPro" id="IPR014001">
    <property type="entry name" value="Helicase_ATP-bd"/>
</dbReference>
<dbReference type="CDD" id="cd18793">
    <property type="entry name" value="SF2_C_SNF"/>
    <property type="match status" value="1"/>
</dbReference>
<dbReference type="Gene3D" id="3.40.50.300">
    <property type="entry name" value="P-loop containing nucleotide triphosphate hydrolases"/>
    <property type="match status" value="1"/>
</dbReference>
<keyword evidence="3" id="KW-0067">ATP-binding</keyword>
<dbReference type="PANTHER" id="PTHR10799">
    <property type="entry name" value="SNF2/RAD54 HELICASE FAMILY"/>
    <property type="match status" value="1"/>
</dbReference>
<evidence type="ECO:0000259" key="2">
    <source>
        <dbReference type="PROSITE" id="PS51192"/>
    </source>
</evidence>
<dbReference type="InterPro" id="IPR027417">
    <property type="entry name" value="P-loop_NTPase"/>
</dbReference>
<protein>
    <submittedName>
        <fullName evidence="3">DNA helicase</fullName>
    </submittedName>
</protein>
<dbReference type="GO" id="GO:0016787">
    <property type="term" value="F:hydrolase activity"/>
    <property type="evidence" value="ECO:0007669"/>
    <property type="project" value="UniProtKB-KW"/>
</dbReference>
<dbReference type="OrthoDB" id="2514at10239"/>
<dbReference type="Proteomes" id="UP000008024">
    <property type="component" value="Segment"/>
</dbReference>